<name>A0A8H5H1S4_9AGAR</name>
<dbReference type="AlphaFoldDB" id="A0A8H5H1S4"/>
<feature type="compositionally biased region" description="Acidic residues" evidence="3">
    <location>
        <begin position="585"/>
        <end position="605"/>
    </location>
</feature>
<sequence>MPHEDSKHLVAKFYQQDVVAKAGSNSFGIVLRCWHDAEDMAIPPGAMSDPLMRPLKPGEVGVSWLNENAHSREILPESELQLLDRTLQPGDFCKRSVDDLQSGVVTNIQTRCRIEHVISKEPVEGWKTSDDFQHRTDADIGDYVVYNDWVGQVIEVRNRPPAILRHKIYSYSSLHQLFDENIIEVPSGQLVRLPEFSSRLAVGEKSESILPPPGGMSNMLGFLFGNTGRSGGLETVIAVKHTVFAISWLAINQTLDAKEAQSRQRPQRFWYGQDISKLTLLQSRSDSQNRIGDRMNLKNSANMPFTKHGQEGEAGGVVSVQCFNVRSTETTLNVLWQDGATESLSAANIIPYLNPDEYDCWPGDHVIWSNEGVRTPVVVQAVDAAQRTAKVLFTETGKIEMVSLLELDPHGTSDPELPQGGLDGLGLRRGDFVFIHNEDTTNGYTPPRVPKIGELESWVRENPFAGGTNQLSGWRKEMAALGTNIATRRGKDGVVEGQMQRSPENGFLHWIGEVYDLNLDGTVQVEHPDQVVKTYPLTRLTKLYDGIEQLEDEMFEGEGMSSPFDEEESWVMNEDGDWVPQEKSEDWEEYEDEDDFMESDSIDSDIPDTVMQESELLSESQMHAHAEGIDILATPSDSLHTKEVNSEDLPTANGDLVDQSEDIDMSAGPSQEGDKAPWKRFEILPQAPPDHAYHSTIPTQPSRSFLSRLSREYRILMSSLPDSIIVRAFEDRADLLRCLIIGPHNTPYEDAPFVIDWMLDSNFPHSPPLAHFLSWTNGNGRVNPNLYEDVLTQPLGTWAGDKNETWSASRSSLLQAFISIQGLVLVREPWFCEPAYEKLRGTKEGAINSRLYSEKAYVLSRNFVFRALNIPLGGLESEIEWIYFTNRKLEKVVSNAKTLIQKSRDAPSSVTMEDEQEAAAVPRLTAGGIITLERTLTKLQGLLDTHSKINSSDLTV</sequence>
<dbReference type="Proteomes" id="UP000559256">
    <property type="component" value="Unassembled WGS sequence"/>
</dbReference>
<feature type="region of interest" description="Disordered" evidence="3">
    <location>
        <begin position="577"/>
        <end position="605"/>
    </location>
</feature>
<dbReference type="OrthoDB" id="1926878at2759"/>
<organism evidence="5 6">
    <name type="scientific">Tetrapyrgos nigripes</name>
    <dbReference type="NCBI Taxonomy" id="182062"/>
    <lineage>
        <taxon>Eukaryota</taxon>
        <taxon>Fungi</taxon>
        <taxon>Dikarya</taxon>
        <taxon>Basidiomycota</taxon>
        <taxon>Agaricomycotina</taxon>
        <taxon>Agaricomycetes</taxon>
        <taxon>Agaricomycetidae</taxon>
        <taxon>Agaricales</taxon>
        <taxon>Marasmiineae</taxon>
        <taxon>Marasmiaceae</taxon>
        <taxon>Tetrapyrgos</taxon>
    </lineage>
</organism>
<comment type="caution">
    <text evidence="5">The sequence shown here is derived from an EMBL/GenBank/DDBJ whole genome shotgun (WGS) entry which is preliminary data.</text>
</comment>
<dbReference type="CDD" id="cd23837">
    <property type="entry name" value="UBCc_UBE2O"/>
    <property type="match status" value="1"/>
</dbReference>
<dbReference type="Pfam" id="PF00179">
    <property type="entry name" value="UQ_con"/>
    <property type="match status" value="1"/>
</dbReference>
<keyword evidence="1" id="KW-0808">Transferase</keyword>
<keyword evidence="2" id="KW-0833">Ubl conjugation pathway</keyword>
<dbReference type="PROSITE" id="PS50127">
    <property type="entry name" value="UBC_2"/>
    <property type="match status" value="1"/>
</dbReference>
<dbReference type="Gene3D" id="3.10.110.10">
    <property type="entry name" value="Ubiquitin Conjugating Enzyme"/>
    <property type="match status" value="1"/>
</dbReference>
<keyword evidence="6" id="KW-1185">Reference proteome</keyword>
<evidence type="ECO:0000256" key="1">
    <source>
        <dbReference type="ARBA" id="ARBA00022679"/>
    </source>
</evidence>
<dbReference type="GO" id="GO:0061631">
    <property type="term" value="F:ubiquitin conjugating enzyme activity"/>
    <property type="evidence" value="ECO:0007669"/>
    <property type="project" value="TreeGrafter"/>
</dbReference>
<dbReference type="PANTHER" id="PTHR46116">
    <property type="entry name" value="(E3-INDEPENDENT) E2 UBIQUITIN-CONJUGATING ENZYME"/>
    <property type="match status" value="1"/>
</dbReference>
<evidence type="ECO:0000313" key="6">
    <source>
        <dbReference type="Proteomes" id="UP000559256"/>
    </source>
</evidence>
<evidence type="ECO:0000313" key="5">
    <source>
        <dbReference type="EMBL" id="KAF5375118.1"/>
    </source>
</evidence>
<dbReference type="EMBL" id="JAACJM010000001">
    <property type="protein sequence ID" value="KAF5375118.1"/>
    <property type="molecule type" value="Genomic_DNA"/>
</dbReference>
<evidence type="ECO:0000256" key="3">
    <source>
        <dbReference type="SAM" id="MobiDB-lite"/>
    </source>
</evidence>
<reference evidence="5 6" key="1">
    <citation type="journal article" date="2020" name="ISME J.">
        <title>Uncovering the hidden diversity of litter-decomposition mechanisms in mushroom-forming fungi.</title>
        <authorList>
            <person name="Floudas D."/>
            <person name="Bentzer J."/>
            <person name="Ahren D."/>
            <person name="Johansson T."/>
            <person name="Persson P."/>
            <person name="Tunlid A."/>
        </authorList>
    </citation>
    <scope>NUCLEOTIDE SEQUENCE [LARGE SCALE GENOMIC DNA]</scope>
    <source>
        <strain evidence="5 6">CBS 291.85</strain>
    </source>
</reference>
<protein>
    <recommendedName>
        <fullName evidence="4">UBC core domain-containing protein</fullName>
    </recommendedName>
</protein>
<dbReference type="InterPro" id="IPR000608">
    <property type="entry name" value="UBC"/>
</dbReference>
<gene>
    <name evidence="5" type="ORF">D9758_000439</name>
</gene>
<dbReference type="PANTHER" id="PTHR46116:SF15">
    <property type="entry name" value="(E3-INDEPENDENT) E2 UBIQUITIN-CONJUGATING ENZYME"/>
    <property type="match status" value="1"/>
</dbReference>
<dbReference type="SUPFAM" id="SSF54495">
    <property type="entry name" value="UBC-like"/>
    <property type="match status" value="1"/>
</dbReference>
<evidence type="ECO:0000256" key="2">
    <source>
        <dbReference type="ARBA" id="ARBA00022786"/>
    </source>
</evidence>
<dbReference type="InterPro" id="IPR016135">
    <property type="entry name" value="UBQ-conjugating_enzyme/RWD"/>
</dbReference>
<dbReference type="SMART" id="SM00212">
    <property type="entry name" value="UBCc"/>
    <property type="match status" value="1"/>
</dbReference>
<feature type="domain" description="UBC core" evidence="4">
    <location>
        <begin position="704"/>
        <end position="865"/>
    </location>
</feature>
<evidence type="ECO:0000259" key="4">
    <source>
        <dbReference type="PROSITE" id="PS50127"/>
    </source>
</evidence>
<accession>A0A8H5H1S4</accession>
<proteinExistence type="predicted"/>